<dbReference type="EMBL" id="CAXAMN010015557">
    <property type="protein sequence ID" value="CAK9046009.1"/>
    <property type="molecule type" value="Genomic_DNA"/>
</dbReference>
<evidence type="ECO:0000256" key="1">
    <source>
        <dbReference type="SAM" id="Phobius"/>
    </source>
</evidence>
<feature type="chain" id="PRO_5047517340" description="Guanylate cyclase domain-containing protein" evidence="2">
    <location>
        <begin position="22"/>
        <end position="548"/>
    </location>
</feature>
<feature type="transmembrane region" description="Helical" evidence="1">
    <location>
        <begin position="74"/>
        <end position="94"/>
    </location>
</feature>
<evidence type="ECO:0000256" key="2">
    <source>
        <dbReference type="SAM" id="SignalP"/>
    </source>
</evidence>
<dbReference type="PANTHER" id="PTHR43081">
    <property type="entry name" value="ADENYLATE CYCLASE, TERMINAL-DIFFERENTIATION SPECIFIC-RELATED"/>
    <property type="match status" value="1"/>
</dbReference>
<dbReference type="Pfam" id="PF00211">
    <property type="entry name" value="Guanylate_cyc"/>
    <property type="match status" value="1"/>
</dbReference>
<proteinExistence type="predicted"/>
<feature type="domain" description="Guanylate cyclase" evidence="3">
    <location>
        <begin position="181"/>
        <end position="313"/>
    </location>
</feature>
<dbReference type="CDD" id="cd07302">
    <property type="entry name" value="CHD"/>
    <property type="match status" value="1"/>
</dbReference>
<sequence>MLDRWLAVAVLPSNAFVGTTAWTPVRLPLATATDVDQAQRSKPAEQDAAAAEKVASIATSTELVDQARARGRDILLVMLVLGIVASVMFSRLIAKPLRNLTQTMARLGQLDFTECAQLKIRPSSRRALGIREIENLQLTFCKLVRGISTFARFVPETVVCSIVQKGDFQGTRLEVTRRMVTIMCTDIKGFTGICERLRPRDLLYMLTRYFSVMMRVVELYGGVVSEILGDGLIVFWNAPDTVEDHAGKACAAALTQQEALRGLNGEYTVYELPEISIRIGIHTGSSLVGNIGSESKMKYGCLGDTKRVATKLEDLCKHYRVDIICSASSRNLTIASRFLFRQLDYVQVQQDSDPMTLYELISRDENDDGDIDIDSTRDAGSRYSLSIRDMASDAVTGSYSMTSASHLSHRSLPSIHSHANMEELVNVVTNRREMLHRYLADVREGEEQGNRPGECLPAACQESFSSRTHGSFGVTELQRRHIGQYERALKAFHEGRIPLCIELVQMLLAETDDPPAQVLLDVAKATLNASEAQEAQEETLKETETLQL</sequence>
<reference evidence="4 5" key="1">
    <citation type="submission" date="2024-02" db="EMBL/GenBank/DDBJ databases">
        <authorList>
            <person name="Chen Y."/>
            <person name="Shah S."/>
            <person name="Dougan E. K."/>
            <person name="Thang M."/>
            <person name="Chan C."/>
        </authorList>
    </citation>
    <scope>NUCLEOTIDE SEQUENCE [LARGE SCALE GENOMIC DNA]</scope>
</reference>
<dbReference type="SMART" id="SM00044">
    <property type="entry name" value="CYCc"/>
    <property type="match status" value="1"/>
</dbReference>
<keyword evidence="5" id="KW-1185">Reference proteome</keyword>
<protein>
    <recommendedName>
        <fullName evidence="3">Guanylate cyclase domain-containing protein</fullName>
    </recommendedName>
</protein>
<evidence type="ECO:0000259" key="3">
    <source>
        <dbReference type="PROSITE" id="PS50125"/>
    </source>
</evidence>
<keyword evidence="1" id="KW-0472">Membrane</keyword>
<keyword evidence="1" id="KW-1133">Transmembrane helix</keyword>
<keyword evidence="1" id="KW-0812">Transmembrane</keyword>
<dbReference type="Gene3D" id="3.30.70.1230">
    <property type="entry name" value="Nucleotide cyclase"/>
    <property type="match status" value="1"/>
</dbReference>
<evidence type="ECO:0000313" key="5">
    <source>
        <dbReference type="Proteomes" id="UP001642484"/>
    </source>
</evidence>
<dbReference type="PANTHER" id="PTHR43081:SF1">
    <property type="entry name" value="ADENYLATE CYCLASE, TERMINAL-DIFFERENTIATION SPECIFIC"/>
    <property type="match status" value="1"/>
</dbReference>
<comment type="caution">
    <text evidence="4">The sequence shown here is derived from an EMBL/GenBank/DDBJ whole genome shotgun (WGS) entry which is preliminary data.</text>
</comment>
<keyword evidence="2" id="KW-0732">Signal</keyword>
<accession>A0ABP0M5J3</accession>
<dbReference type="Proteomes" id="UP001642484">
    <property type="component" value="Unassembled WGS sequence"/>
</dbReference>
<evidence type="ECO:0000313" key="4">
    <source>
        <dbReference type="EMBL" id="CAK9046009.1"/>
    </source>
</evidence>
<dbReference type="InterPro" id="IPR029787">
    <property type="entry name" value="Nucleotide_cyclase"/>
</dbReference>
<dbReference type="InterPro" id="IPR050697">
    <property type="entry name" value="Adenylyl/Guanylyl_Cyclase_3/4"/>
</dbReference>
<dbReference type="PROSITE" id="PS50125">
    <property type="entry name" value="GUANYLATE_CYCLASE_2"/>
    <property type="match status" value="1"/>
</dbReference>
<name>A0ABP0M5J3_9DINO</name>
<gene>
    <name evidence="4" type="ORF">CCMP2556_LOCUS23945</name>
</gene>
<feature type="signal peptide" evidence="2">
    <location>
        <begin position="1"/>
        <end position="21"/>
    </location>
</feature>
<dbReference type="Gene3D" id="6.10.340.10">
    <property type="match status" value="1"/>
</dbReference>
<organism evidence="4 5">
    <name type="scientific">Durusdinium trenchii</name>
    <dbReference type="NCBI Taxonomy" id="1381693"/>
    <lineage>
        <taxon>Eukaryota</taxon>
        <taxon>Sar</taxon>
        <taxon>Alveolata</taxon>
        <taxon>Dinophyceae</taxon>
        <taxon>Suessiales</taxon>
        <taxon>Symbiodiniaceae</taxon>
        <taxon>Durusdinium</taxon>
    </lineage>
</organism>
<dbReference type="InterPro" id="IPR001054">
    <property type="entry name" value="A/G_cyclase"/>
</dbReference>
<dbReference type="SUPFAM" id="SSF55073">
    <property type="entry name" value="Nucleotide cyclase"/>
    <property type="match status" value="1"/>
</dbReference>